<sequence length="378" mass="41582">MTARTGGSFILDDPAPLVDALRADGWRVIGPREGDGAIVYDEIETAADLPRGFVDEQDGGHYRLRESGNDRWFDYVVGPQNWKKWLFPARQKLWSATRTADGFDIDPEKVEFPKTALFGTRACEIAAIEIQDRVFDNGDFADAGYRHRRENTLIVAVQCARSAPTCFCSSMNTGPRAEAGFDIALTELEDGGFFVECGSDRGAEILDRIDATAADAAAEEAAQAVTEQAAQMQMRSMPENIAGLLKDSLDHPRWAEVADRCLSCANCTLACPTCFCSDVEDVNDLSGDHTERWRVWDSCFSLDFSYIHGGAVRRSTLSRYRQWMTHKLSSWHDQFDTSGCVGCGRCITWCPVGIDITEEAAAFAAEPAEPADAGGLET</sequence>
<dbReference type="Pfam" id="PF17179">
    <property type="entry name" value="Fer4_22"/>
    <property type="match status" value="1"/>
</dbReference>
<gene>
    <name evidence="5" type="ORF">HK439_04200</name>
</gene>
<dbReference type="PROSITE" id="PS51379">
    <property type="entry name" value="4FE4S_FER_2"/>
    <property type="match status" value="2"/>
</dbReference>
<protein>
    <submittedName>
        <fullName evidence="5">4Fe-4S dicluster domain-containing protein</fullName>
    </submittedName>
</protein>
<feature type="domain" description="4Fe-4S ferredoxin-type" evidence="4">
    <location>
        <begin position="331"/>
        <end position="359"/>
    </location>
</feature>
<keyword evidence="1" id="KW-0479">Metal-binding</keyword>
<dbReference type="EMBL" id="JABFCZ010000004">
    <property type="protein sequence ID" value="MBD1545450.1"/>
    <property type="molecule type" value="Genomic_DNA"/>
</dbReference>
<dbReference type="PANTHER" id="PTHR40447:SF1">
    <property type="entry name" value="ANAEROBIC SULFITE REDUCTASE SUBUNIT A"/>
    <property type="match status" value="1"/>
</dbReference>
<dbReference type="AlphaFoldDB" id="A0A926NXH2"/>
<evidence type="ECO:0000259" key="4">
    <source>
        <dbReference type="PROSITE" id="PS51379"/>
    </source>
</evidence>
<dbReference type="PROSITE" id="PS00198">
    <property type="entry name" value="4FE4S_FER_1"/>
    <property type="match status" value="2"/>
</dbReference>
<evidence type="ECO:0000313" key="5">
    <source>
        <dbReference type="EMBL" id="MBD1545450.1"/>
    </source>
</evidence>
<proteinExistence type="predicted"/>
<name>A0A926NXH2_9HYPH</name>
<evidence type="ECO:0000256" key="2">
    <source>
        <dbReference type="ARBA" id="ARBA00023004"/>
    </source>
</evidence>
<dbReference type="InterPro" id="IPR017896">
    <property type="entry name" value="4Fe4S_Fe-S-bd"/>
</dbReference>
<feature type="domain" description="4Fe-4S ferredoxin-type" evidence="4">
    <location>
        <begin position="250"/>
        <end position="282"/>
    </location>
</feature>
<evidence type="ECO:0000313" key="6">
    <source>
        <dbReference type="Proteomes" id="UP000598467"/>
    </source>
</evidence>
<comment type="caution">
    <text evidence="5">The sequence shown here is derived from an EMBL/GenBank/DDBJ whole genome shotgun (WGS) entry which is preliminary data.</text>
</comment>
<dbReference type="GO" id="GO:0051536">
    <property type="term" value="F:iron-sulfur cluster binding"/>
    <property type="evidence" value="ECO:0007669"/>
    <property type="project" value="UniProtKB-KW"/>
</dbReference>
<dbReference type="SUPFAM" id="SSF46548">
    <property type="entry name" value="alpha-helical ferredoxin"/>
    <property type="match status" value="1"/>
</dbReference>
<reference evidence="5" key="1">
    <citation type="submission" date="2020-05" db="EMBL/GenBank/DDBJ databases">
        <title>Identification of trans-AT polyketide cluster in two marine bacteria, producers of a novel glutaramide-containing polyketide sesbanimide D and analogs.</title>
        <authorList>
            <person name="Kacar D."/>
            <person name="Rodriguez P."/>
            <person name="Canedo L."/>
            <person name="Gonzalez E."/>
            <person name="Galan B."/>
            <person name="De La Calle F."/>
            <person name="Garcia J.L."/>
        </authorList>
    </citation>
    <scope>NUCLEOTIDE SEQUENCE</scope>
    <source>
        <strain evidence="5">PHM038</strain>
    </source>
</reference>
<dbReference type="PANTHER" id="PTHR40447">
    <property type="entry name" value="ANAEROBIC SULFITE REDUCTASE SUBUNIT A"/>
    <property type="match status" value="1"/>
</dbReference>
<keyword evidence="2" id="KW-0408">Iron</keyword>
<dbReference type="GO" id="GO:0046872">
    <property type="term" value="F:metal ion binding"/>
    <property type="evidence" value="ECO:0007669"/>
    <property type="project" value="UniProtKB-KW"/>
</dbReference>
<evidence type="ECO:0000256" key="3">
    <source>
        <dbReference type="ARBA" id="ARBA00023014"/>
    </source>
</evidence>
<organism evidence="5 6">
    <name type="scientific">Roseibium aggregatum</name>
    <dbReference type="NCBI Taxonomy" id="187304"/>
    <lineage>
        <taxon>Bacteria</taxon>
        <taxon>Pseudomonadati</taxon>
        <taxon>Pseudomonadota</taxon>
        <taxon>Alphaproteobacteria</taxon>
        <taxon>Hyphomicrobiales</taxon>
        <taxon>Stappiaceae</taxon>
        <taxon>Roseibium</taxon>
    </lineage>
</organism>
<dbReference type="RefSeq" id="WP_190290123.1">
    <property type="nucleotide sequence ID" value="NZ_JABFCZ010000004.1"/>
</dbReference>
<keyword evidence="3" id="KW-0411">Iron-sulfur</keyword>
<accession>A0A926NXH2</accession>
<dbReference type="Proteomes" id="UP000598467">
    <property type="component" value="Unassembled WGS sequence"/>
</dbReference>
<dbReference type="InterPro" id="IPR017900">
    <property type="entry name" value="4Fe4S_Fe_S_CS"/>
</dbReference>
<evidence type="ECO:0000256" key="1">
    <source>
        <dbReference type="ARBA" id="ARBA00022723"/>
    </source>
</evidence>